<comment type="subcellular location">
    <subcellularLocation>
        <location evidence="1 8">Cell membrane</location>
        <topology evidence="1 8">Multi-pass membrane protein</topology>
    </subcellularLocation>
</comment>
<dbReference type="GO" id="GO:0005886">
    <property type="term" value="C:plasma membrane"/>
    <property type="evidence" value="ECO:0007669"/>
    <property type="project" value="UniProtKB-SubCell"/>
</dbReference>
<feature type="transmembrane region" description="Helical" evidence="9">
    <location>
        <begin position="68"/>
        <end position="89"/>
    </location>
</feature>
<feature type="transmembrane region" description="Helical" evidence="9">
    <location>
        <begin position="95"/>
        <end position="112"/>
    </location>
</feature>
<evidence type="ECO:0000256" key="1">
    <source>
        <dbReference type="ARBA" id="ARBA00004651"/>
    </source>
</evidence>
<name>A0A418XSY8_9BURK</name>
<keyword evidence="11" id="KW-1185">Reference proteome</keyword>
<sequence length="113" mass="11701">MTPAMTGYLWCALAALASAMATYLIKLANQNAADWNLVRIAFLGGAGATYALGFVCYSVALQKLDMSLAYPVMTGIAMAMVAAIGFAALDEPLTISKVTGMALIALGAFALSR</sequence>
<evidence type="ECO:0000256" key="3">
    <source>
        <dbReference type="ARBA" id="ARBA00022475"/>
    </source>
</evidence>
<evidence type="ECO:0000313" key="10">
    <source>
        <dbReference type="EMBL" id="RJG15719.1"/>
    </source>
</evidence>
<keyword evidence="4 8" id="KW-0812">Transmembrane</keyword>
<reference evidence="10 11" key="1">
    <citation type="submission" date="2018-09" db="EMBL/GenBank/DDBJ databases">
        <authorList>
            <person name="Zhu H."/>
        </authorList>
    </citation>
    <scope>NUCLEOTIDE SEQUENCE [LARGE SCALE GENOMIC DNA]</scope>
    <source>
        <strain evidence="10 11">K1S02-61</strain>
    </source>
</reference>
<evidence type="ECO:0000256" key="6">
    <source>
        <dbReference type="ARBA" id="ARBA00023136"/>
    </source>
</evidence>
<dbReference type="OrthoDB" id="8657441at2"/>
<protein>
    <submittedName>
        <fullName evidence="10">Uncharacterized protein</fullName>
    </submittedName>
</protein>
<evidence type="ECO:0000256" key="8">
    <source>
        <dbReference type="RuleBase" id="RU003942"/>
    </source>
</evidence>
<evidence type="ECO:0000256" key="5">
    <source>
        <dbReference type="ARBA" id="ARBA00022989"/>
    </source>
</evidence>
<comment type="similarity">
    <text evidence="7 8">Belongs to the drug/metabolite transporter (DMT) superfamily. Small multidrug resistance (SMR) (TC 2.A.7.1) family.</text>
</comment>
<dbReference type="InterPro" id="IPR000390">
    <property type="entry name" value="Small_drug/metabolite_transptr"/>
</dbReference>
<keyword evidence="6 9" id="KW-0472">Membrane</keyword>
<dbReference type="InterPro" id="IPR045324">
    <property type="entry name" value="Small_multidrug_res"/>
</dbReference>
<dbReference type="RefSeq" id="WP_119811074.1">
    <property type="nucleotide sequence ID" value="NZ_QYUP01000113.1"/>
</dbReference>
<gene>
    <name evidence="10" type="ORF">D3872_12500</name>
</gene>
<dbReference type="InterPro" id="IPR037185">
    <property type="entry name" value="EmrE-like"/>
</dbReference>
<dbReference type="PANTHER" id="PTHR30561:SF1">
    <property type="entry name" value="MULTIDRUG TRANSPORTER EMRE"/>
    <property type="match status" value="1"/>
</dbReference>
<evidence type="ECO:0000256" key="7">
    <source>
        <dbReference type="ARBA" id="ARBA00038032"/>
    </source>
</evidence>
<accession>A0A418XSY8</accession>
<dbReference type="Pfam" id="PF00893">
    <property type="entry name" value="Multi_Drug_Res"/>
    <property type="match status" value="1"/>
</dbReference>
<dbReference type="SUPFAM" id="SSF103481">
    <property type="entry name" value="Multidrug resistance efflux transporter EmrE"/>
    <property type="match status" value="1"/>
</dbReference>
<evidence type="ECO:0000256" key="9">
    <source>
        <dbReference type="SAM" id="Phobius"/>
    </source>
</evidence>
<comment type="caution">
    <text evidence="10">The sequence shown here is derived from an EMBL/GenBank/DDBJ whole genome shotgun (WGS) entry which is preliminary data.</text>
</comment>
<dbReference type="GO" id="GO:0022857">
    <property type="term" value="F:transmembrane transporter activity"/>
    <property type="evidence" value="ECO:0007669"/>
    <property type="project" value="InterPro"/>
</dbReference>
<feature type="transmembrane region" description="Helical" evidence="9">
    <location>
        <begin position="37"/>
        <end position="61"/>
    </location>
</feature>
<evidence type="ECO:0000256" key="4">
    <source>
        <dbReference type="ARBA" id="ARBA00022692"/>
    </source>
</evidence>
<organism evidence="10 11">
    <name type="scientific">Massilia cavernae</name>
    <dbReference type="NCBI Taxonomy" id="2320864"/>
    <lineage>
        <taxon>Bacteria</taxon>
        <taxon>Pseudomonadati</taxon>
        <taxon>Pseudomonadota</taxon>
        <taxon>Betaproteobacteria</taxon>
        <taxon>Burkholderiales</taxon>
        <taxon>Oxalobacteraceae</taxon>
        <taxon>Telluria group</taxon>
        <taxon>Massilia</taxon>
    </lineage>
</organism>
<dbReference type="AlphaFoldDB" id="A0A418XSY8"/>
<dbReference type="Proteomes" id="UP000284006">
    <property type="component" value="Unassembled WGS sequence"/>
</dbReference>
<dbReference type="Gene3D" id="1.10.3730.20">
    <property type="match status" value="1"/>
</dbReference>
<dbReference type="EMBL" id="QYUP01000113">
    <property type="protein sequence ID" value="RJG15719.1"/>
    <property type="molecule type" value="Genomic_DNA"/>
</dbReference>
<keyword evidence="5 9" id="KW-1133">Transmembrane helix</keyword>
<evidence type="ECO:0000256" key="2">
    <source>
        <dbReference type="ARBA" id="ARBA00022448"/>
    </source>
</evidence>
<evidence type="ECO:0000313" key="11">
    <source>
        <dbReference type="Proteomes" id="UP000284006"/>
    </source>
</evidence>
<proteinExistence type="inferred from homology"/>
<keyword evidence="3" id="KW-1003">Cell membrane</keyword>
<dbReference type="PANTHER" id="PTHR30561">
    <property type="entry name" value="SMR FAMILY PROTON-DEPENDENT DRUG EFFLUX TRANSPORTER SUGE"/>
    <property type="match status" value="1"/>
</dbReference>
<keyword evidence="2" id="KW-0813">Transport</keyword>